<dbReference type="Gene3D" id="2.170.150.70">
    <property type="match status" value="1"/>
</dbReference>
<dbReference type="PANTHER" id="PTHR28620">
    <property type="entry name" value="CENTROMERE PROTEIN V"/>
    <property type="match status" value="1"/>
</dbReference>
<dbReference type="Pfam" id="PF04828">
    <property type="entry name" value="GFA"/>
    <property type="match status" value="1"/>
</dbReference>
<dbReference type="GO" id="GO:0046872">
    <property type="term" value="F:metal ion binding"/>
    <property type="evidence" value="ECO:0007669"/>
    <property type="project" value="UniProtKB-KW"/>
</dbReference>
<dbReference type="PROSITE" id="PS51891">
    <property type="entry name" value="CENP_V_GFA"/>
    <property type="match status" value="1"/>
</dbReference>
<dbReference type="AlphaFoldDB" id="A0A7G5IK67"/>
<feature type="domain" description="CENP-V/GFA" evidence="4">
    <location>
        <begin position="9"/>
        <end position="126"/>
    </location>
</feature>
<comment type="similarity">
    <text evidence="1">Belongs to the Gfa family.</text>
</comment>
<keyword evidence="6" id="KW-1185">Reference proteome</keyword>
<evidence type="ECO:0000256" key="2">
    <source>
        <dbReference type="ARBA" id="ARBA00022723"/>
    </source>
</evidence>
<gene>
    <name evidence="5" type="ORF">H3309_04565</name>
</gene>
<evidence type="ECO:0000259" key="4">
    <source>
        <dbReference type="PROSITE" id="PS51891"/>
    </source>
</evidence>
<name>A0A7G5IK67_9SPHN</name>
<dbReference type="GO" id="GO:0016846">
    <property type="term" value="F:carbon-sulfur lyase activity"/>
    <property type="evidence" value="ECO:0007669"/>
    <property type="project" value="InterPro"/>
</dbReference>
<dbReference type="InterPro" id="IPR052355">
    <property type="entry name" value="CENP-V-like"/>
</dbReference>
<dbReference type="PANTHER" id="PTHR28620:SF1">
    <property type="entry name" value="CENP-V_GFA DOMAIN-CONTAINING PROTEIN"/>
    <property type="match status" value="1"/>
</dbReference>
<accession>A0A7G5IK67</accession>
<evidence type="ECO:0000256" key="1">
    <source>
        <dbReference type="ARBA" id="ARBA00005495"/>
    </source>
</evidence>
<dbReference type="InterPro" id="IPR006913">
    <property type="entry name" value="CENP-V/GFA"/>
</dbReference>
<organism evidence="5 6">
    <name type="scientific">Sandaracinobacteroides saxicola</name>
    <dbReference type="NCBI Taxonomy" id="2759707"/>
    <lineage>
        <taxon>Bacteria</taxon>
        <taxon>Pseudomonadati</taxon>
        <taxon>Pseudomonadota</taxon>
        <taxon>Alphaproteobacteria</taxon>
        <taxon>Sphingomonadales</taxon>
        <taxon>Sphingosinicellaceae</taxon>
        <taxon>Sandaracinobacteroides</taxon>
    </lineage>
</organism>
<dbReference type="KEGG" id="sand:H3309_04565"/>
<sequence length="141" mass="15508">MPSEVDLSVELSCHCGSVTLCVQRRPDFIHECNCSLCMKTGAIWGYFDPREVRVNGSTLGYRRADKAEPGAIIRFCGTCGATSHFELSEAAVEKFGNAVVGVNMRLADERELSGVEMRYPDGRAWPGSGDFGYVRPPRVID</sequence>
<reference evidence="5 6" key="1">
    <citation type="submission" date="2020-07" db="EMBL/GenBank/DDBJ databases">
        <title>Complete genome sequence for Sandaracinobacter sp. M6.</title>
        <authorList>
            <person name="Tang Y."/>
            <person name="Liu Q."/>
            <person name="Guo Z."/>
            <person name="Lei P."/>
            <person name="Huang B."/>
        </authorList>
    </citation>
    <scope>NUCLEOTIDE SEQUENCE [LARGE SCALE GENOMIC DNA]</scope>
    <source>
        <strain evidence="5 6">M6</strain>
    </source>
</reference>
<protein>
    <submittedName>
        <fullName evidence="5">Aldehyde-activating protein</fullName>
    </submittedName>
</protein>
<evidence type="ECO:0000313" key="5">
    <source>
        <dbReference type="EMBL" id="QMW23759.1"/>
    </source>
</evidence>
<dbReference type="EMBL" id="CP059851">
    <property type="protein sequence ID" value="QMW23759.1"/>
    <property type="molecule type" value="Genomic_DNA"/>
</dbReference>
<evidence type="ECO:0000313" key="6">
    <source>
        <dbReference type="Proteomes" id="UP000515292"/>
    </source>
</evidence>
<dbReference type="SUPFAM" id="SSF51316">
    <property type="entry name" value="Mss4-like"/>
    <property type="match status" value="1"/>
</dbReference>
<evidence type="ECO:0000256" key="3">
    <source>
        <dbReference type="ARBA" id="ARBA00022833"/>
    </source>
</evidence>
<keyword evidence="2" id="KW-0479">Metal-binding</keyword>
<dbReference type="Proteomes" id="UP000515292">
    <property type="component" value="Chromosome"/>
</dbReference>
<proteinExistence type="inferred from homology"/>
<keyword evidence="3" id="KW-0862">Zinc</keyword>
<dbReference type="InterPro" id="IPR011057">
    <property type="entry name" value="Mss4-like_sf"/>
</dbReference>